<keyword evidence="4 6" id="KW-1133">Transmembrane helix</keyword>
<feature type="transmembrane region" description="Helical" evidence="6">
    <location>
        <begin position="247"/>
        <end position="265"/>
    </location>
</feature>
<dbReference type="InterPro" id="IPR051951">
    <property type="entry name" value="UNC-93_regulatory"/>
</dbReference>
<evidence type="ECO:0000256" key="6">
    <source>
        <dbReference type="SAM" id="Phobius"/>
    </source>
</evidence>
<keyword evidence="3 6" id="KW-0812">Transmembrane</keyword>
<dbReference type="AlphaFoldDB" id="A0ABD0JR18"/>
<evidence type="ECO:0000256" key="1">
    <source>
        <dbReference type="ARBA" id="ARBA00004141"/>
    </source>
</evidence>
<keyword evidence="8" id="KW-1185">Reference proteome</keyword>
<organism evidence="7 8">
    <name type="scientific">Batillaria attramentaria</name>
    <dbReference type="NCBI Taxonomy" id="370345"/>
    <lineage>
        <taxon>Eukaryota</taxon>
        <taxon>Metazoa</taxon>
        <taxon>Spiralia</taxon>
        <taxon>Lophotrochozoa</taxon>
        <taxon>Mollusca</taxon>
        <taxon>Gastropoda</taxon>
        <taxon>Caenogastropoda</taxon>
        <taxon>Sorbeoconcha</taxon>
        <taxon>Cerithioidea</taxon>
        <taxon>Batillariidae</taxon>
        <taxon>Batillaria</taxon>
    </lineage>
</organism>
<evidence type="ECO:0000256" key="5">
    <source>
        <dbReference type="ARBA" id="ARBA00023136"/>
    </source>
</evidence>
<feature type="transmembrane region" description="Helical" evidence="6">
    <location>
        <begin position="510"/>
        <end position="542"/>
    </location>
</feature>
<evidence type="ECO:0008006" key="9">
    <source>
        <dbReference type="Google" id="ProtNLM"/>
    </source>
</evidence>
<accession>A0ABD0JR18</accession>
<dbReference type="EMBL" id="JACVVK020000357">
    <property type="protein sequence ID" value="KAK7477134.1"/>
    <property type="molecule type" value="Genomic_DNA"/>
</dbReference>
<feature type="transmembrane region" description="Helical" evidence="6">
    <location>
        <begin position="477"/>
        <end position="498"/>
    </location>
</feature>
<evidence type="ECO:0000313" key="7">
    <source>
        <dbReference type="EMBL" id="KAK7477134.1"/>
    </source>
</evidence>
<evidence type="ECO:0000256" key="4">
    <source>
        <dbReference type="ARBA" id="ARBA00022989"/>
    </source>
</evidence>
<dbReference type="PANTHER" id="PTHR19444">
    <property type="entry name" value="UNC-93 RELATED"/>
    <property type="match status" value="1"/>
</dbReference>
<evidence type="ECO:0000256" key="3">
    <source>
        <dbReference type="ARBA" id="ARBA00022692"/>
    </source>
</evidence>
<reference evidence="7 8" key="1">
    <citation type="journal article" date="2023" name="Sci. Data">
        <title>Genome assembly of the Korean intertidal mud-creeper Batillaria attramentaria.</title>
        <authorList>
            <person name="Patra A.K."/>
            <person name="Ho P.T."/>
            <person name="Jun S."/>
            <person name="Lee S.J."/>
            <person name="Kim Y."/>
            <person name="Won Y.J."/>
        </authorList>
    </citation>
    <scope>NUCLEOTIDE SEQUENCE [LARGE SCALE GENOMIC DNA]</scope>
    <source>
        <strain evidence="7">Wonlab-2016</strain>
    </source>
</reference>
<sequence length="607" mass="67001">MTSNAHNSLSPWDYSGVGMGFGLYRPRRPSYTFATQQSRQRSESYRYAIRRETEGGGATVQEEDYIENVLSKVRKESYIQATKDQHNTDNHVELSSLTEHTSNHVGMVGEGGSANDALYETQNHINQKFAAQHCKADGRQLSFSHDKFEVTDVPVAGMGAMSASDVEPCRTASESPPAGVCGLKKNLIVLCISFVLIFSPFRGAQNLQSSLNAENQLGVVAMSCVHGTMVLTCLLAPLWTNVFTAKWTLTLGSLCFLLWFGANFYPTFYTLIPASVMAGFGHGLLWTAETSYLLKLAVDSAHTAREQLERKMFRFHALFLACFQTTHIWGNLISSLLLGERSKVVQQQMQAAEMAAVLDSYNMSESADKPLYESQCGVLYQCQAEVYIPVFPGKPFGFLVHTVILSGHDIVSVDAYIVNTAYFISERADLWPVLWKLMCAYLVMAFCGFCLILLLLDRIGAQADPDSSGIQMIKQHLCQLVGHRTFRLLIPLMVFSGLQQGFMYSDYNQFFVTCSLGVEFVGFCMITLGIANVAGAVIVTLVSHHKNSVLFVVLAAAWGVCDAVWQAQCNTLLCLTCTETPDIAFANTRMLQSVGSLLPSVWVQACV</sequence>
<protein>
    <recommendedName>
        <fullName evidence="9">UNC93-like protein</fullName>
    </recommendedName>
</protein>
<name>A0ABD0JR18_9CAEN</name>
<dbReference type="GO" id="GO:0016020">
    <property type="term" value="C:membrane"/>
    <property type="evidence" value="ECO:0007669"/>
    <property type="project" value="UniProtKB-SubCell"/>
</dbReference>
<feature type="transmembrane region" description="Helical" evidence="6">
    <location>
        <begin position="187"/>
        <end position="205"/>
    </location>
</feature>
<dbReference type="Pfam" id="PF05978">
    <property type="entry name" value="UNC-93"/>
    <property type="match status" value="1"/>
</dbReference>
<dbReference type="InterPro" id="IPR010291">
    <property type="entry name" value="Ion_channel_UNC-93"/>
</dbReference>
<dbReference type="PANTHER" id="PTHR19444:SF11">
    <property type="entry name" value="UNC93-LIKE PROTEIN"/>
    <property type="match status" value="1"/>
</dbReference>
<feature type="transmembrane region" description="Helical" evidence="6">
    <location>
        <begin position="433"/>
        <end position="456"/>
    </location>
</feature>
<feature type="transmembrane region" description="Helical" evidence="6">
    <location>
        <begin position="315"/>
        <end position="338"/>
    </location>
</feature>
<comment type="caution">
    <text evidence="7">The sequence shown here is derived from an EMBL/GenBank/DDBJ whole genome shotgun (WGS) entry which is preliminary data.</text>
</comment>
<keyword evidence="5 6" id="KW-0472">Membrane</keyword>
<evidence type="ECO:0000313" key="8">
    <source>
        <dbReference type="Proteomes" id="UP001519460"/>
    </source>
</evidence>
<gene>
    <name evidence="7" type="ORF">BaRGS_00031620</name>
</gene>
<dbReference type="Proteomes" id="UP001519460">
    <property type="component" value="Unassembled WGS sequence"/>
</dbReference>
<proteinExistence type="inferred from homology"/>
<dbReference type="SUPFAM" id="SSF103473">
    <property type="entry name" value="MFS general substrate transporter"/>
    <property type="match status" value="2"/>
</dbReference>
<dbReference type="InterPro" id="IPR036259">
    <property type="entry name" value="MFS_trans_sf"/>
</dbReference>
<comment type="similarity">
    <text evidence="2">Belongs to the unc-93 family.</text>
</comment>
<feature type="transmembrane region" description="Helical" evidence="6">
    <location>
        <begin position="217"/>
        <end position="240"/>
    </location>
</feature>
<evidence type="ECO:0000256" key="2">
    <source>
        <dbReference type="ARBA" id="ARBA00009172"/>
    </source>
</evidence>
<comment type="subcellular location">
    <subcellularLocation>
        <location evidence="1">Membrane</location>
        <topology evidence="1">Multi-pass membrane protein</topology>
    </subcellularLocation>
</comment>